<dbReference type="RefSeq" id="WP_057954133.1">
    <property type="nucleotide sequence ID" value="NZ_CP013118.1"/>
</dbReference>
<dbReference type="KEGG" id="blq:L21SP5_03167"/>
<dbReference type="InterPro" id="IPR053139">
    <property type="entry name" value="Surface_bspA-like"/>
</dbReference>
<dbReference type="InterPro" id="IPR026906">
    <property type="entry name" value="LRR_5"/>
</dbReference>
<dbReference type="AlphaFoldDB" id="A0A0S2I396"/>
<evidence type="ECO:0000313" key="1">
    <source>
        <dbReference type="EMBL" id="ALO16782.1"/>
    </source>
</evidence>
<keyword evidence="2" id="KW-1185">Reference proteome</keyword>
<dbReference type="Pfam" id="PF13306">
    <property type="entry name" value="LRR_5"/>
    <property type="match status" value="4"/>
</dbReference>
<reference evidence="1 2" key="1">
    <citation type="submission" date="2015-11" db="EMBL/GenBank/DDBJ databases">
        <title>Description and complete genome sequence of a novel strain predominating in hypersaline microbial mats and representing a new family of the Bacteriodetes phylum.</title>
        <authorList>
            <person name="Spring S."/>
            <person name="Bunk B."/>
            <person name="Sproer C."/>
            <person name="Klenk H.-P."/>
        </authorList>
    </citation>
    <scope>NUCLEOTIDE SEQUENCE [LARGE SCALE GENOMIC DNA]</scope>
    <source>
        <strain evidence="1 2">L21-Spi-D4</strain>
    </source>
</reference>
<gene>
    <name evidence="1" type="ORF">L21SP5_03167</name>
</gene>
<dbReference type="PATRIC" id="fig|1307839.3.peg.3330"/>
<dbReference type="InterPro" id="IPR032675">
    <property type="entry name" value="LRR_dom_sf"/>
</dbReference>
<sequence length="572" mass="64832">MDMDTDFLKFGPIKSFPKVEHKAVETFKKEIHLEKAGTLHQFLTLNEREYVTHLKITGYLNIDDIDNVLDKMTTCYETSDADEGPIIREDFPPYLKVLDLGESELVGTDCIEEFTFQSRLEHVVLPSNLKVLGHWYDGVFADSDLLETIIFPDSLEEIKTVSFQYCIKLKNVRFPKNLKIIGEFAFDGCVSITHIHLPASVEQVQCAAFSGCDALQKFTLDENHPWFSVNDGVLFSKDQTKLIAFPGGYPHKHYCVPHGTKIIGEGAFSASLIESIEFPDTLIEIEGWSFQFCENLQRLVIPPSVQIIGELAFRQCKKLKSLTLPNSISVLPKQVFGGCKNLIEIEIPPSVKTIEAYAFGGSKNLETVILHDGLEELNGFEYCPRLKHIRIPKTTRIIHAPVFTGCTSLKKIDIDQENPYFIEIDGMLLTRDKTKLLEVPFSENHSVKIPDGVEIIGDFCFQELIHLETVHIPSTLRIIGHRAFEGCTNLKKIDLPKTIESIDYRAFDDCPNLAHMQIYAEKPPKITNPENSNWGFLKDSGKLIIHVPNVLDAYLSEPGWNEFKNIKNIKNM</sequence>
<dbReference type="PANTHER" id="PTHR45661">
    <property type="entry name" value="SURFACE ANTIGEN"/>
    <property type="match status" value="1"/>
</dbReference>
<dbReference type="OrthoDB" id="1012971at2"/>
<dbReference type="SUPFAM" id="SSF52058">
    <property type="entry name" value="L domain-like"/>
    <property type="match status" value="2"/>
</dbReference>
<dbReference type="PANTHER" id="PTHR45661:SF3">
    <property type="entry name" value="IG-LIKE DOMAIN-CONTAINING PROTEIN"/>
    <property type="match status" value="1"/>
</dbReference>
<protein>
    <submittedName>
        <fullName evidence="1">Bacterial surface protein 26-residue repeat</fullName>
    </submittedName>
</protein>
<accession>A0A0S2I396</accession>
<dbReference type="STRING" id="1307839.L21SP5_03167"/>
<evidence type="ECO:0000313" key="2">
    <source>
        <dbReference type="Proteomes" id="UP000064893"/>
    </source>
</evidence>
<name>A0A0S2I396_9BACT</name>
<organism evidence="1 2">
    <name type="scientific">Salinivirga cyanobacteriivorans</name>
    <dbReference type="NCBI Taxonomy" id="1307839"/>
    <lineage>
        <taxon>Bacteria</taxon>
        <taxon>Pseudomonadati</taxon>
        <taxon>Bacteroidota</taxon>
        <taxon>Bacteroidia</taxon>
        <taxon>Bacteroidales</taxon>
        <taxon>Salinivirgaceae</taxon>
        <taxon>Salinivirga</taxon>
    </lineage>
</organism>
<proteinExistence type="predicted"/>
<dbReference type="Gene3D" id="3.80.10.10">
    <property type="entry name" value="Ribonuclease Inhibitor"/>
    <property type="match status" value="2"/>
</dbReference>
<dbReference type="EMBL" id="CP013118">
    <property type="protein sequence ID" value="ALO16782.1"/>
    <property type="molecule type" value="Genomic_DNA"/>
</dbReference>
<dbReference type="Proteomes" id="UP000064893">
    <property type="component" value="Chromosome"/>
</dbReference>